<feature type="compositionally biased region" description="Polar residues" evidence="1">
    <location>
        <begin position="78"/>
        <end position="88"/>
    </location>
</feature>
<dbReference type="RefSeq" id="WP_206656162.1">
    <property type="nucleotide sequence ID" value="NZ_CP071182.1"/>
</dbReference>
<name>A0A9X7VY80_9BACL</name>
<dbReference type="EMBL" id="CP071182">
    <property type="protein sequence ID" value="QSO46800.1"/>
    <property type="molecule type" value="Genomic_DNA"/>
</dbReference>
<dbReference type="SUPFAM" id="SSF82171">
    <property type="entry name" value="DPP6 N-terminal domain-like"/>
    <property type="match status" value="1"/>
</dbReference>
<feature type="compositionally biased region" description="Gly residues" evidence="1">
    <location>
        <begin position="434"/>
        <end position="468"/>
    </location>
</feature>
<protein>
    <recommendedName>
        <fullName evidence="5">WD40 repeat protein</fullName>
    </recommendedName>
</protein>
<dbReference type="Proteomes" id="UP000663505">
    <property type="component" value="Chromosome"/>
</dbReference>
<feature type="compositionally biased region" description="Low complexity" evidence="1">
    <location>
        <begin position="47"/>
        <end position="75"/>
    </location>
</feature>
<feature type="region of interest" description="Disordered" evidence="1">
    <location>
        <begin position="419"/>
        <end position="490"/>
    </location>
</feature>
<keyword evidence="2" id="KW-0732">Signal</keyword>
<dbReference type="KEGG" id="afx:JZ786_20560"/>
<keyword evidence="4" id="KW-1185">Reference proteome</keyword>
<feature type="compositionally biased region" description="Polar residues" evidence="1">
    <location>
        <begin position="469"/>
        <end position="490"/>
    </location>
</feature>
<sequence>MRASISAAFVGCTCAMLLLGGCGSPSIQGSADRTQAGSASNHTSERQGGSSQPSSGPSASGPSASGGATSGQAAAEQTLGSKQSSVSSDHPRVKTKVGEGASAATRSTENFIPVSSGSKSNQMQAKFAPSAWKQGEAALLVNPPNSYGLNGSLLYVLVDSSSSGTGHAQARLVDEHAISAGFSPNGKWLAVQTQANQGSVSQPIENSQLWLMSVDGKQKYDLGSVSYVQGIWIGPETFMYTDGTSHVYSVQPGGEPSTLPLQLPAGVTVNALSMNPKTKMVAIDEVVPDANGNVVNRHDVIGIWNPATGRVNNVLTAPTSDGFILGPWTADGTRLFYWPDPFHSASIAADGLQLHILSMDGATQGVAVTLTGQDPIKPVGGSSAILQVGGSRYLFVKKTIELWNGRKLIPLPGSSTGNLSGGAQASTGATQGQGSDGQGAAQGQGSDGQGVAQGQGSDGQGVAQGQGSTGATQSDQRTSTAGSAQAQMTQVWPTVNPNGTMVAYSQGPVLSMNAGQPDISQWWEHMQLVTMNLKTGARNVLSRAGLGVVDPEFTSNGQFITYVSGTQLDVVSVNDSAGKQVVFEVTPTNATLDEQWSLSLPVEVVDYHP</sequence>
<feature type="compositionally biased region" description="Polar residues" evidence="1">
    <location>
        <begin position="104"/>
        <end position="122"/>
    </location>
</feature>
<gene>
    <name evidence="3" type="ORF">JZ786_20560</name>
</gene>
<proteinExistence type="predicted"/>
<accession>A0A9X7VY80</accession>
<evidence type="ECO:0008006" key="5">
    <source>
        <dbReference type="Google" id="ProtNLM"/>
    </source>
</evidence>
<evidence type="ECO:0000256" key="1">
    <source>
        <dbReference type="SAM" id="MobiDB-lite"/>
    </source>
</evidence>
<feature type="signal peptide" evidence="2">
    <location>
        <begin position="1"/>
        <end position="20"/>
    </location>
</feature>
<dbReference type="AlphaFoldDB" id="A0A9X7VY80"/>
<organism evidence="3 4">
    <name type="scientific">Alicyclobacillus mengziensis</name>
    <dbReference type="NCBI Taxonomy" id="2931921"/>
    <lineage>
        <taxon>Bacteria</taxon>
        <taxon>Bacillati</taxon>
        <taxon>Bacillota</taxon>
        <taxon>Bacilli</taxon>
        <taxon>Bacillales</taxon>
        <taxon>Alicyclobacillaceae</taxon>
        <taxon>Alicyclobacillus</taxon>
    </lineage>
</organism>
<feature type="compositionally biased region" description="Low complexity" evidence="1">
    <location>
        <begin position="421"/>
        <end position="433"/>
    </location>
</feature>
<evidence type="ECO:0000256" key="2">
    <source>
        <dbReference type="SAM" id="SignalP"/>
    </source>
</evidence>
<feature type="chain" id="PRO_5040880138" description="WD40 repeat protein" evidence="2">
    <location>
        <begin position="21"/>
        <end position="609"/>
    </location>
</feature>
<evidence type="ECO:0000313" key="3">
    <source>
        <dbReference type="EMBL" id="QSO46800.1"/>
    </source>
</evidence>
<feature type="region of interest" description="Disordered" evidence="1">
    <location>
        <begin position="27"/>
        <end position="122"/>
    </location>
</feature>
<dbReference type="PROSITE" id="PS51257">
    <property type="entry name" value="PROKAR_LIPOPROTEIN"/>
    <property type="match status" value="1"/>
</dbReference>
<reference evidence="3 4" key="1">
    <citation type="submission" date="2021-02" db="EMBL/GenBank/DDBJ databases">
        <title>Alicyclobacillus curvatus sp. nov. and Alicyclobacillus mengziensis sp. nov., two acidophilic bacteria isolated from acid mine drainage.</title>
        <authorList>
            <person name="Huang Y."/>
        </authorList>
    </citation>
    <scope>NUCLEOTIDE SEQUENCE [LARGE SCALE GENOMIC DNA]</scope>
    <source>
        <strain evidence="3 4">S30H14</strain>
    </source>
</reference>
<feature type="compositionally biased region" description="Polar residues" evidence="1">
    <location>
        <begin position="27"/>
        <end position="42"/>
    </location>
</feature>
<evidence type="ECO:0000313" key="4">
    <source>
        <dbReference type="Proteomes" id="UP000663505"/>
    </source>
</evidence>